<feature type="transmembrane region" description="Helical" evidence="8">
    <location>
        <begin position="38"/>
        <end position="57"/>
    </location>
</feature>
<comment type="caution">
    <text evidence="12">The sequence shown here is derived from an EMBL/GenBank/DDBJ whole genome shotgun (WGS) entry which is preliminary data.</text>
</comment>
<keyword evidence="5" id="KW-1278">Translocase</keyword>
<dbReference type="Pfam" id="PF00689">
    <property type="entry name" value="Cation_ATPase_C"/>
    <property type="match status" value="1"/>
</dbReference>
<comment type="subcellular location">
    <subcellularLocation>
        <location evidence="1">Membrane</location>
        <topology evidence="1">Multi-pass membrane protein</topology>
    </subcellularLocation>
</comment>
<feature type="transmembrane region" description="Helical" evidence="8">
    <location>
        <begin position="263"/>
        <end position="291"/>
    </location>
</feature>
<dbReference type="InterPro" id="IPR059000">
    <property type="entry name" value="ATPase_P-type_domA"/>
</dbReference>
<protein>
    <submittedName>
        <fullName evidence="12">Cation-translocating P-type ATPase</fullName>
    </submittedName>
</protein>
<dbReference type="Pfam" id="PF00690">
    <property type="entry name" value="Cation_ATPase_N"/>
    <property type="match status" value="1"/>
</dbReference>
<dbReference type="Proteomes" id="UP000574276">
    <property type="component" value="Unassembled WGS sequence"/>
</dbReference>
<feature type="transmembrane region" description="Helical" evidence="8">
    <location>
        <begin position="231"/>
        <end position="251"/>
    </location>
</feature>
<dbReference type="InterPro" id="IPR006068">
    <property type="entry name" value="ATPase_P-typ_cation-transptr_C"/>
</dbReference>
<keyword evidence="2 8" id="KW-0812">Transmembrane</keyword>
<dbReference type="SFLD" id="SFLDG00002">
    <property type="entry name" value="C1.7:_P-type_atpase_like"/>
    <property type="match status" value="1"/>
</dbReference>
<feature type="transmembrane region" description="Helical" evidence="8">
    <location>
        <begin position="63"/>
        <end position="82"/>
    </location>
</feature>
<dbReference type="Pfam" id="PF00122">
    <property type="entry name" value="E1-E2_ATPase"/>
    <property type="match status" value="1"/>
</dbReference>
<dbReference type="InterPro" id="IPR004014">
    <property type="entry name" value="ATPase_P-typ_cation-transptr_N"/>
</dbReference>
<evidence type="ECO:0000256" key="7">
    <source>
        <dbReference type="ARBA" id="ARBA00023136"/>
    </source>
</evidence>
<dbReference type="InterPro" id="IPR023298">
    <property type="entry name" value="ATPase_P-typ_TM_dom_sf"/>
</dbReference>
<evidence type="ECO:0000256" key="8">
    <source>
        <dbReference type="SAM" id="Phobius"/>
    </source>
</evidence>
<dbReference type="InterPro" id="IPR036412">
    <property type="entry name" value="HAD-like_sf"/>
</dbReference>
<feature type="domain" description="Cation-transporting P-type ATPase N-terminal" evidence="11">
    <location>
        <begin position="3"/>
        <end position="53"/>
    </location>
</feature>
<dbReference type="NCBIfam" id="TIGR01494">
    <property type="entry name" value="ATPase_P-type"/>
    <property type="match status" value="2"/>
</dbReference>
<dbReference type="SUPFAM" id="SSF81653">
    <property type="entry name" value="Calcium ATPase, transduction domain A"/>
    <property type="match status" value="1"/>
</dbReference>
<dbReference type="SFLD" id="SFLDF00027">
    <property type="entry name" value="p-type_atpase"/>
    <property type="match status" value="1"/>
</dbReference>
<feature type="transmembrane region" description="Helical" evidence="8">
    <location>
        <begin position="723"/>
        <end position="741"/>
    </location>
</feature>
<evidence type="ECO:0000259" key="10">
    <source>
        <dbReference type="Pfam" id="PF00689"/>
    </source>
</evidence>
<feature type="domain" description="Cation-transporting P-type ATPase C-terminal" evidence="10">
    <location>
        <begin position="671"/>
        <end position="842"/>
    </location>
</feature>
<evidence type="ECO:0000313" key="13">
    <source>
        <dbReference type="Proteomes" id="UP000574276"/>
    </source>
</evidence>
<dbReference type="SFLD" id="SFLDS00003">
    <property type="entry name" value="Haloacid_Dehalogenase"/>
    <property type="match status" value="1"/>
</dbReference>
<evidence type="ECO:0000313" key="12">
    <source>
        <dbReference type="EMBL" id="MBB2183122.1"/>
    </source>
</evidence>
<dbReference type="PROSITE" id="PS00154">
    <property type="entry name" value="ATPASE_E1_E2"/>
    <property type="match status" value="1"/>
</dbReference>
<keyword evidence="7 8" id="KW-0472">Membrane</keyword>
<dbReference type="Gene3D" id="2.70.150.10">
    <property type="entry name" value="Calcium-transporting ATPase, cytoplasmic transduction domain A"/>
    <property type="match status" value="1"/>
</dbReference>
<dbReference type="GO" id="GO:0016020">
    <property type="term" value="C:membrane"/>
    <property type="evidence" value="ECO:0007669"/>
    <property type="project" value="UniProtKB-SubCell"/>
</dbReference>
<dbReference type="Gene3D" id="3.40.1110.10">
    <property type="entry name" value="Calcium-transporting ATPase, cytoplasmic domain N"/>
    <property type="match status" value="1"/>
</dbReference>
<dbReference type="InterPro" id="IPR018303">
    <property type="entry name" value="ATPase_P-typ_P_site"/>
</dbReference>
<dbReference type="InterPro" id="IPR001757">
    <property type="entry name" value="P_typ_ATPase"/>
</dbReference>
<dbReference type="Pfam" id="PF13246">
    <property type="entry name" value="Cation_ATPase"/>
    <property type="match status" value="1"/>
</dbReference>
<dbReference type="GO" id="GO:0005524">
    <property type="term" value="F:ATP binding"/>
    <property type="evidence" value="ECO:0007669"/>
    <property type="project" value="UniProtKB-KW"/>
</dbReference>
<evidence type="ECO:0000259" key="11">
    <source>
        <dbReference type="Pfam" id="PF00690"/>
    </source>
</evidence>
<dbReference type="AlphaFoldDB" id="A0A839K1P1"/>
<organism evidence="12 13">
    <name type="scientific">Variimorphobacter saccharofermentans</name>
    <dbReference type="NCBI Taxonomy" id="2755051"/>
    <lineage>
        <taxon>Bacteria</taxon>
        <taxon>Bacillati</taxon>
        <taxon>Bacillota</taxon>
        <taxon>Clostridia</taxon>
        <taxon>Lachnospirales</taxon>
        <taxon>Lachnospiraceae</taxon>
        <taxon>Variimorphobacter</taxon>
    </lineage>
</organism>
<evidence type="ECO:0000256" key="2">
    <source>
        <dbReference type="ARBA" id="ARBA00022692"/>
    </source>
</evidence>
<dbReference type="EMBL" id="JACEGA010000001">
    <property type="protein sequence ID" value="MBB2183122.1"/>
    <property type="molecule type" value="Genomic_DNA"/>
</dbReference>
<reference evidence="12 13" key="1">
    <citation type="submission" date="2020-07" db="EMBL/GenBank/DDBJ databases">
        <title>Characterization and genome sequencing of isolate MD1, a novel member within the family Lachnospiraceae.</title>
        <authorList>
            <person name="Rettenmaier R."/>
            <person name="Di Bello L."/>
            <person name="Zinser C."/>
            <person name="Scheitz K."/>
            <person name="Liebl W."/>
            <person name="Zverlov V."/>
        </authorList>
    </citation>
    <scope>NUCLEOTIDE SEQUENCE [LARGE SCALE GENOMIC DNA]</scope>
    <source>
        <strain evidence="12 13">MD1</strain>
    </source>
</reference>
<dbReference type="GO" id="GO:0016887">
    <property type="term" value="F:ATP hydrolysis activity"/>
    <property type="evidence" value="ECO:0007669"/>
    <property type="project" value="InterPro"/>
</dbReference>
<feature type="transmembrane region" description="Helical" evidence="8">
    <location>
        <begin position="821"/>
        <end position="840"/>
    </location>
</feature>
<dbReference type="InterPro" id="IPR023214">
    <property type="entry name" value="HAD_sf"/>
</dbReference>
<dbReference type="InterPro" id="IPR044492">
    <property type="entry name" value="P_typ_ATPase_HD_dom"/>
</dbReference>
<name>A0A839K1P1_9FIRM</name>
<feature type="domain" description="P-type ATPase A" evidence="9">
    <location>
        <begin position="94"/>
        <end position="210"/>
    </location>
</feature>
<evidence type="ECO:0000259" key="9">
    <source>
        <dbReference type="Pfam" id="PF00122"/>
    </source>
</evidence>
<feature type="transmembrane region" description="Helical" evidence="8">
    <location>
        <begin position="643"/>
        <end position="664"/>
    </location>
</feature>
<keyword evidence="4" id="KW-0067">ATP-binding</keyword>
<evidence type="ECO:0000256" key="5">
    <source>
        <dbReference type="ARBA" id="ARBA00022967"/>
    </source>
</evidence>
<dbReference type="Gene3D" id="1.20.1110.10">
    <property type="entry name" value="Calcium-transporting ATPase, transmembrane domain"/>
    <property type="match status" value="1"/>
</dbReference>
<dbReference type="SUPFAM" id="SSF56784">
    <property type="entry name" value="HAD-like"/>
    <property type="match status" value="1"/>
</dbReference>
<evidence type="ECO:0000256" key="4">
    <source>
        <dbReference type="ARBA" id="ARBA00022840"/>
    </source>
</evidence>
<dbReference type="PANTHER" id="PTHR42861">
    <property type="entry name" value="CALCIUM-TRANSPORTING ATPASE"/>
    <property type="match status" value="1"/>
</dbReference>
<accession>A0A839K1P1</accession>
<dbReference type="RefSeq" id="WP_228352800.1">
    <property type="nucleotide sequence ID" value="NZ_JACEGA010000001.1"/>
</dbReference>
<dbReference type="InterPro" id="IPR008250">
    <property type="entry name" value="ATPase_P-typ_transduc_dom_A_sf"/>
</dbReference>
<gene>
    <name evidence="12" type="ORF">H0486_09545</name>
</gene>
<keyword evidence="6 8" id="KW-1133">Transmembrane helix</keyword>
<keyword evidence="13" id="KW-1185">Reference proteome</keyword>
<sequence length="852" mass="95264">MDQSGLTWKEVDTLQQRYGKNEITKNNKGRIRQRVKHILSEPIYVLLAFSAVIYFILGESVEGAVMIAFVILVIGIDVLQDVRTGNTLSKLREITSPKVRVIREGTEFLISSTELVPGDVIRITEGMKIPADGYLVEANGLCIDESILTGESVGILKYAITSRHEEAMHDTFFYQRNYCYSGTCVILGSGILIVDKIGDHTEYGKIAEELKKESFENSLLQKQMRRLAKQCTIFASVLFILVGLATFYNLTEGAIMERIIHSALAGIVLALSMVPGEFPVIMTVFFSMGALRLARKNTLIRHLPSVETLGAISALCMDKTGTITQNKMQVSDCYINRQSGGRFCKALAVACKTGTCDPLEKALLDFGDQLCYQCKEKETGLKACNIIENKPVLIKEYPFTNELKAMGQVWQEENHFVIVAKGSPETILSLCNLYKDLESEVKNVIRKFTGRGLRVIAVADRTTSNMEDIPENLLECRLFLRGIIGLNDPPRDNIKRDIGVCKKAGIRIVMITGDHPNTASEIAKQVGITSELKVMTGDELSKLNDMELREKVKECNIYARVLPLHKMRIVKALKENGYVVAMTGDGVNDSPAQKMADIGIAMGKDGNEVCREAADVILLDDNFPTVLGAIEDGRRIYQNIIKAICYVLTIHIPIALISFVVPLLKISPDSLMLLPLHIVLLELVMNPTCSITLERLPAEETIMNKPPRNINERLLSPSRFMRCILQGIIIFIASFGLFYYLLKNGASPEVARTSGFTVLVLSNIFLVSVNSSDTESIIRTLLNTRKDKVIWVVNFIIVLSLCVMVYSPINQYLRLAPLPPRYVFYVLVIALLAVIWYEIYKLMKRVLIKYFI</sequence>
<evidence type="ECO:0000256" key="6">
    <source>
        <dbReference type="ARBA" id="ARBA00022989"/>
    </source>
</evidence>
<dbReference type="InterPro" id="IPR023299">
    <property type="entry name" value="ATPase_P-typ_cyto_dom_N"/>
</dbReference>
<evidence type="ECO:0000256" key="1">
    <source>
        <dbReference type="ARBA" id="ARBA00004141"/>
    </source>
</evidence>
<dbReference type="PRINTS" id="PR00120">
    <property type="entry name" value="HATPASE"/>
</dbReference>
<dbReference type="Gene3D" id="3.40.50.1000">
    <property type="entry name" value="HAD superfamily/HAD-like"/>
    <property type="match status" value="1"/>
</dbReference>
<proteinExistence type="predicted"/>
<keyword evidence="3" id="KW-0547">Nucleotide-binding</keyword>
<dbReference type="PRINTS" id="PR00119">
    <property type="entry name" value="CATATPASE"/>
</dbReference>
<evidence type="ECO:0000256" key="3">
    <source>
        <dbReference type="ARBA" id="ARBA00022741"/>
    </source>
</evidence>
<feature type="transmembrane region" description="Helical" evidence="8">
    <location>
        <begin position="789"/>
        <end position="809"/>
    </location>
</feature>
<dbReference type="SUPFAM" id="SSF81665">
    <property type="entry name" value="Calcium ATPase, transmembrane domain M"/>
    <property type="match status" value="1"/>
</dbReference>